<dbReference type="EMBL" id="CAJNDS010002564">
    <property type="protein sequence ID" value="CAE7526939.1"/>
    <property type="molecule type" value="Genomic_DNA"/>
</dbReference>
<organism evidence="1 2">
    <name type="scientific">Symbiodinium natans</name>
    <dbReference type="NCBI Taxonomy" id="878477"/>
    <lineage>
        <taxon>Eukaryota</taxon>
        <taxon>Sar</taxon>
        <taxon>Alveolata</taxon>
        <taxon>Dinophyceae</taxon>
        <taxon>Suessiales</taxon>
        <taxon>Symbiodiniaceae</taxon>
        <taxon>Symbiodinium</taxon>
    </lineage>
</organism>
<sequence>MSLEFIEAAMHRRIIVKTQRFPPVGLMFQRPFFSSKTPQRAGVEVALQSEEVCDRIAAMQARLEKAILQEADQERSAVKWLACVAHFEPEDMESEVLKEFRVLKAEMDRQIHARRAASTQVTCIRAGEGSDLWLGRHAQNR</sequence>
<dbReference type="Proteomes" id="UP000604046">
    <property type="component" value="Unassembled WGS sequence"/>
</dbReference>
<proteinExistence type="predicted"/>
<keyword evidence="2" id="KW-1185">Reference proteome</keyword>
<reference evidence="1" key="1">
    <citation type="submission" date="2021-02" db="EMBL/GenBank/DDBJ databases">
        <authorList>
            <person name="Dougan E. K."/>
            <person name="Rhodes N."/>
            <person name="Thang M."/>
            <person name="Chan C."/>
        </authorList>
    </citation>
    <scope>NUCLEOTIDE SEQUENCE</scope>
</reference>
<comment type="caution">
    <text evidence="1">The sequence shown here is derived from an EMBL/GenBank/DDBJ whole genome shotgun (WGS) entry which is preliminary data.</text>
</comment>
<protein>
    <submittedName>
        <fullName evidence="1">FCPF protein</fullName>
    </submittedName>
</protein>
<gene>
    <name evidence="1" type="primary">FCPF</name>
    <name evidence="1" type="ORF">SNAT2548_LOCUS29500</name>
</gene>
<evidence type="ECO:0000313" key="2">
    <source>
        <dbReference type="Proteomes" id="UP000604046"/>
    </source>
</evidence>
<dbReference type="OrthoDB" id="10256309at2759"/>
<dbReference type="AlphaFoldDB" id="A0A812TLP0"/>
<evidence type="ECO:0000313" key="1">
    <source>
        <dbReference type="EMBL" id="CAE7526939.1"/>
    </source>
</evidence>
<accession>A0A812TLP0</accession>
<name>A0A812TLP0_9DINO</name>